<gene>
    <name evidence="6" type="ORF">MUK42_17220</name>
</gene>
<dbReference type="InterPro" id="IPR014978">
    <property type="entry name" value="Gln-Leu-Gln_QLQ"/>
</dbReference>
<dbReference type="GO" id="GO:0005634">
    <property type="term" value="C:nucleus"/>
    <property type="evidence" value="ECO:0007669"/>
    <property type="project" value="UniProtKB-SubCell"/>
</dbReference>
<feature type="region of interest" description="Disordered" evidence="4">
    <location>
        <begin position="209"/>
        <end position="259"/>
    </location>
</feature>
<dbReference type="EMBL" id="CP097510">
    <property type="protein sequence ID" value="URE25046.1"/>
    <property type="molecule type" value="Genomic_DNA"/>
</dbReference>
<feature type="domain" description="QLQ" evidence="5">
    <location>
        <begin position="135"/>
        <end position="170"/>
    </location>
</feature>
<evidence type="ECO:0000256" key="2">
    <source>
        <dbReference type="ARBA" id="ARBA00023242"/>
    </source>
</evidence>
<protein>
    <recommendedName>
        <fullName evidence="3">Growth-regulating factor</fullName>
    </recommendedName>
</protein>
<comment type="function">
    <text evidence="3">Transcription activator.</text>
</comment>
<dbReference type="Proteomes" id="UP001055439">
    <property type="component" value="Chromosome 8"/>
</dbReference>
<dbReference type="PROSITE" id="PS51666">
    <property type="entry name" value="QLQ"/>
    <property type="match status" value="1"/>
</dbReference>
<dbReference type="OrthoDB" id="780488at2759"/>
<dbReference type="Pfam" id="PF08880">
    <property type="entry name" value="QLQ"/>
    <property type="match status" value="1"/>
</dbReference>
<keyword evidence="3" id="KW-0804">Transcription</keyword>
<dbReference type="GO" id="GO:0032502">
    <property type="term" value="P:developmental process"/>
    <property type="evidence" value="ECO:0007669"/>
    <property type="project" value="InterPro"/>
</dbReference>
<feature type="region of interest" description="Disordered" evidence="4">
    <location>
        <begin position="281"/>
        <end position="305"/>
    </location>
</feature>
<evidence type="ECO:0000256" key="3">
    <source>
        <dbReference type="RuleBase" id="RU367127"/>
    </source>
</evidence>
<keyword evidence="2 3" id="KW-0539">Nucleus</keyword>
<sequence>MFDDPPRLADPRAVLPEKSRDGVREKQNVKLQLAGSQVVVSSSARGKLFHRSLRVLTRRVSCVRPCPDRRRVFPMSGERRSQPLQREEEGGGSTPRKLARVLSDEAGIVTMAAPSPLMLGLGLGLGRGVGASKPVFTFMQLQELEHQALIYKYMAAGLPVPVQLVLPIWKSVAASSFDHYSYPSCLMGYGACAWTIGTSWCRCQGGAGGPTAKSGGAPETSSPTRSTASATCTGAATVQESPWKRELPPPSPPLPPSSVAAACLRQDSACRTLASFKTTPLLDLPVGEGRHRRHEASPQLVGSGG</sequence>
<dbReference type="GO" id="GO:0005524">
    <property type="term" value="F:ATP binding"/>
    <property type="evidence" value="ECO:0007669"/>
    <property type="project" value="UniProtKB-UniRule"/>
</dbReference>
<evidence type="ECO:0000256" key="1">
    <source>
        <dbReference type="ARBA" id="ARBA00004123"/>
    </source>
</evidence>
<feature type="region of interest" description="Disordered" evidence="4">
    <location>
        <begin position="1"/>
        <end position="25"/>
    </location>
</feature>
<organism evidence="6 7">
    <name type="scientific">Musa troglodytarum</name>
    <name type="common">fe'i banana</name>
    <dbReference type="NCBI Taxonomy" id="320322"/>
    <lineage>
        <taxon>Eukaryota</taxon>
        <taxon>Viridiplantae</taxon>
        <taxon>Streptophyta</taxon>
        <taxon>Embryophyta</taxon>
        <taxon>Tracheophyta</taxon>
        <taxon>Spermatophyta</taxon>
        <taxon>Magnoliopsida</taxon>
        <taxon>Liliopsida</taxon>
        <taxon>Zingiberales</taxon>
        <taxon>Musaceae</taxon>
        <taxon>Musa</taxon>
    </lineage>
</organism>
<comment type="similarity">
    <text evidence="3">Belongs to the GRF family.</text>
</comment>
<evidence type="ECO:0000313" key="7">
    <source>
        <dbReference type="Proteomes" id="UP001055439"/>
    </source>
</evidence>
<comment type="domain">
    <text evidence="3">The QLQ domain and WRC domain may be involved in protein-protein interaction and DNA-binding, respectively.</text>
</comment>
<feature type="compositionally biased region" description="Low complexity" evidence="4">
    <location>
        <begin position="210"/>
        <end position="237"/>
    </location>
</feature>
<accession>A0A9E7H045</accession>
<dbReference type="SMART" id="SM00951">
    <property type="entry name" value="QLQ"/>
    <property type="match status" value="1"/>
</dbReference>
<dbReference type="InterPro" id="IPR031137">
    <property type="entry name" value="GRF"/>
</dbReference>
<feature type="compositionally biased region" description="Basic and acidic residues" evidence="4">
    <location>
        <begin position="71"/>
        <end position="89"/>
    </location>
</feature>
<comment type="subcellular location">
    <subcellularLocation>
        <location evidence="1 3">Nucleus</location>
    </subcellularLocation>
</comment>
<reference evidence="6" key="1">
    <citation type="submission" date="2022-05" db="EMBL/GenBank/DDBJ databases">
        <title>The Musa troglodytarum L. genome provides insights into the mechanism of non-climacteric behaviour and enrichment of carotenoids.</title>
        <authorList>
            <person name="Wang J."/>
        </authorList>
    </citation>
    <scope>NUCLEOTIDE SEQUENCE</scope>
    <source>
        <tissue evidence="6">Leaf</tissue>
    </source>
</reference>
<dbReference type="PANTHER" id="PTHR31602">
    <property type="entry name" value="GROWTH-REGULATING FACTOR 5"/>
    <property type="match status" value="1"/>
</dbReference>
<dbReference type="GO" id="GO:0006355">
    <property type="term" value="P:regulation of DNA-templated transcription"/>
    <property type="evidence" value="ECO:0007669"/>
    <property type="project" value="InterPro"/>
</dbReference>
<name>A0A9E7H045_9LILI</name>
<evidence type="ECO:0000259" key="5">
    <source>
        <dbReference type="PROSITE" id="PS51666"/>
    </source>
</evidence>
<dbReference type="GO" id="GO:0006351">
    <property type="term" value="P:DNA-templated transcription"/>
    <property type="evidence" value="ECO:0007669"/>
    <property type="project" value="UniProtKB-UniRule"/>
</dbReference>
<dbReference type="PANTHER" id="PTHR31602:SF81">
    <property type="entry name" value="GROWTH-REGULATING FACTOR 9"/>
    <property type="match status" value="1"/>
</dbReference>
<proteinExistence type="inferred from homology"/>
<keyword evidence="3" id="KW-0010">Activator</keyword>
<keyword evidence="7" id="KW-1185">Reference proteome</keyword>
<evidence type="ECO:0000313" key="6">
    <source>
        <dbReference type="EMBL" id="URE25046.1"/>
    </source>
</evidence>
<feature type="region of interest" description="Disordered" evidence="4">
    <location>
        <begin position="71"/>
        <end position="96"/>
    </location>
</feature>
<evidence type="ECO:0000256" key="4">
    <source>
        <dbReference type="SAM" id="MobiDB-lite"/>
    </source>
</evidence>
<dbReference type="AlphaFoldDB" id="A0A9E7H045"/>
<keyword evidence="3" id="KW-0805">Transcription regulation</keyword>